<dbReference type="EMBL" id="CP061032">
    <property type="protein sequence ID" value="QNP90907.1"/>
    <property type="molecule type" value="Genomic_DNA"/>
</dbReference>
<proteinExistence type="predicted"/>
<evidence type="ECO:0000313" key="3">
    <source>
        <dbReference type="Proteomes" id="UP000516235"/>
    </source>
</evidence>
<accession>A0A7H0K0U1</accession>
<reference evidence="2 3" key="1">
    <citation type="submission" date="2020-08" db="EMBL/GenBank/DDBJ databases">
        <title>novel species in genus Corynebacterium.</title>
        <authorList>
            <person name="Zhang G."/>
        </authorList>
    </citation>
    <scope>NUCLEOTIDE SEQUENCE [LARGE SCALE GENOMIC DNA]</scope>
    <source>
        <strain evidence="3">zg-917</strain>
        <strain evidence="2">Zg-917</strain>
    </source>
</reference>
<evidence type="ECO:0000313" key="1">
    <source>
        <dbReference type="EMBL" id="QNP89430.1"/>
    </source>
</evidence>
<name>A0A7H0K0U1_9CORY</name>
<sequence length="130" mass="14067">MTTPNIDVDLFMPFAIEWEKRDVSSVLYRTDKNTAWTQIAEGFAYQIVLQNWVDQNVWLYTNNGAGSSGRTMATSDSGGAAVPSGERRTFTVVARPGQETWIHVGTLSTTIGTAGGTAVARVIPMPIIGT</sequence>
<dbReference type="RefSeq" id="WP_187767822.1">
    <property type="nucleotide sequence ID" value="NZ_CP061032.1"/>
</dbReference>
<evidence type="ECO:0000313" key="2">
    <source>
        <dbReference type="EMBL" id="QNP90907.1"/>
    </source>
</evidence>
<dbReference type="EMBL" id="CP061032">
    <property type="protein sequence ID" value="QNP89430.1"/>
    <property type="molecule type" value="Genomic_DNA"/>
</dbReference>
<dbReference type="KEGG" id="cluj:IAU68_03845"/>
<gene>
    <name evidence="2" type="ORF">IAU68_03845</name>
    <name evidence="1" type="ORF">IAU68_06890</name>
</gene>
<dbReference type="KEGG" id="cluj:IAU68_06890"/>
<dbReference type="AlphaFoldDB" id="A0A7H0K0U1"/>
<dbReference type="Proteomes" id="UP000516235">
    <property type="component" value="Chromosome"/>
</dbReference>
<organism evidence="2 3">
    <name type="scientific">Corynebacterium lujinxingii</name>
    <dbReference type="NCBI Taxonomy" id="2763010"/>
    <lineage>
        <taxon>Bacteria</taxon>
        <taxon>Bacillati</taxon>
        <taxon>Actinomycetota</taxon>
        <taxon>Actinomycetes</taxon>
        <taxon>Mycobacteriales</taxon>
        <taxon>Corynebacteriaceae</taxon>
        <taxon>Corynebacterium</taxon>
    </lineage>
</organism>
<protein>
    <submittedName>
        <fullName evidence="2">Uncharacterized protein</fullName>
    </submittedName>
</protein>